<keyword evidence="9" id="KW-1185">Reference proteome</keyword>
<keyword evidence="4 6" id="KW-0472">Membrane</keyword>
<gene>
    <name evidence="8" type="ORF">HHUSO_G22245</name>
</gene>
<evidence type="ECO:0000256" key="1">
    <source>
        <dbReference type="ARBA" id="ARBA00004141"/>
    </source>
</evidence>
<dbReference type="InterPro" id="IPR005829">
    <property type="entry name" value="Sugar_transporter_CS"/>
</dbReference>
<dbReference type="InterPro" id="IPR005828">
    <property type="entry name" value="MFS_sugar_transport-like"/>
</dbReference>
<comment type="caution">
    <text evidence="8">The sequence shown here is derived from an EMBL/GenBank/DDBJ whole genome shotgun (WGS) entry which is preliminary data.</text>
</comment>
<feature type="transmembrane region" description="Helical" evidence="6">
    <location>
        <begin position="478"/>
        <end position="497"/>
    </location>
</feature>
<feature type="transmembrane region" description="Helical" evidence="6">
    <location>
        <begin position="59"/>
        <end position="76"/>
    </location>
</feature>
<evidence type="ECO:0000256" key="6">
    <source>
        <dbReference type="SAM" id="Phobius"/>
    </source>
</evidence>
<keyword evidence="2 6" id="KW-0812">Transmembrane</keyword>
<evidence type="ECO:0000313" key="8">
    <source>
        <dbReference type="EMBL" id="KAK6477326.1"/>
    </source>
</evidence>
<comment type="subcellular location">
    <subcellularLocation>
        <location evidence="1">Membrane</location>
        <topology evidence="1">Multi-pass membrane protein</topology>
    </subcellularLocation>
</comment>
<feature type="transmembrane region" description="Helical" evidence="6">
    <location>
        <begin position="111"/>
        <end position="131"/>
    </location>
</feature>
<dbReference type="PANTHER" id="PTHR23503">
    <property type="entry name" value="SOLUTE CARRIER FAMILY 2"/>
    <property type="match status" value="1"/>
</dbReference>
<evidence type="ECO:0000256" key="4">
    <source>
        <dbReference type="ARBA" id="ARBA00023136"/>
    </source>
</evidence>
<feature type="domain" description="Major facilitator superfamily (MFS) profile" evidence="7">
    <location>
        <begin position="63"/>
        <end position="503"/>
    </location>
</feature>
<keyword evidence="5" id="KW-0813">Transport</keyword>
<dbReference type="Proteomes" id="UP001369086">
    <property type="component" value="Unassembled WGS sequence"/>
</dbReference>
<accession>A0ABR0YXQ6</accession>
<sequence>MIYCYDQQALPGAFKCFTVYPLVMHIPADPTVETCHTFHILCACVLTIPSRTQTSLSPMLLLSVLAAVFGNFQVGYHSGNMNAPQQVIENFFNTTWQANYNVSLTTSQMTILWAVTVSSKDFGGIVGALGVKGLADTFGRRNSILIANALSVVSGSLMSLSQLCGSLGLIITGRLVFGLFCGLCMSLIPLYIQEVSPTALRGAFTIMSHVSFSLGILVGMVMSLEEVLGNAQFWPLMLSLSVIPAVLQYLTLPFCPESPRYLLINRGQEEEAEAALRKLWGNSWDILTEINEMREEASQTQSKVTLRDFLSLRRYLNPISIIVAITLGAQLSGFNAILNYSTDIFTKAGFSQSQFLTLGTGVINVLFTVVSVLLVERVGRRKLLLTGFMVGALCNILLTVSEATMRCIPGMSYLQVLLVFSSISAYELGPGPISWFIAAELFDQSARPFGMAFTCMLNWGGKFLCSLLYPPLLNLMGAYVYLIFTAALCCAFTFTFFQLPETKGRTFDEIASEFRQANRVVLLKELQKDFRTFN</sequence>
<dbReference type="InterPro" id="IPR020846">
    <property type="entry name" value="MFS_dom"/>
</dbReference>
<proteinExistence type="inferred from homology"/>
<feature type="transmembrane region" description="Helical" evidence="6">
    <location>
        <begin position="354"/>
        <end position="375"/>
    </location>
</feature>
<feature type="transmembrane region" description="Helical" evidence="6">
    <location>
        <begin position="315"/>
        <end position="334"/>
    </location>
</feature>
<dbReference type="PROSITE" id="PS00216">
    <property type="entry name" value="SUGAR_TRANSPORT_1"/>
    <property type="match status" value="1"/>
</dbReference>
<feature type="transmembrane region" description="Helical" evidence="6">
    <location>
        <begin position="449"/>
        <end position="472"/>
    </location>
</feature>
<evidence type="ECO:0000313" key="9">
    <source>
        <dbReference type="Proteomes" id="UP001369086"/>
    </source>
</evidence>
<evidence type="ECO:0000256" key="2">
    <source>
        <dbReference type="ARBA" id="ARBA00022692"/>
    </source>
</evidence>
<dbReference type="NCBIfam" id="TIGR00879">
    <property type="entry name" value="SP"/>
    <property type="match status" value="1"/>
</dbReference>
<dbReference type="InterPro" id="IPR045263">
    <property type="entry name" value="GLUT"/>
</dbReference>
<dbReference type="Gene3D" id="1.20.1250.20">
    <property type="entry name" value="MFS general substrate transporter like domains"/>
    <property type="match status" value="1"/>
</dbReference>
<evidence type="ECO:0000256" key="3">
    <source>
        <dbReference type="ARBA" id="ARBA00022989"/>
    </source>
</evidence>
<evidence type="ECO:0000256" key="5">
    <source>
        <dbReference type="RuleBase" id="RU003346"/>
    </source>
</evidence>
<comment type="similarity">
    <text evidence="5">Belongs to the major facilitator superfamily. Sugar transporter (TC 2.A.1.1) family.</text>
</comment>
<keyword evidence="3 6" id="KW-1133">Transmembrane helix</keyword>
<feature type="transmembrane region" description="Helical" evidence="6">
    <location>
        <begin position="382"/>
        <end position="401"/>
    </location>
</feature>
<feature type="transmembrane region" description="Helical" evidence="6">
    <location>
        <begin position="233"/>
        <end position="252"/>
    </location>
</feature>
<evidence type="ECO:0000259" key="7">
    <source>
        <dbReference type="PROSITE" id="PS50850"/>
    </source>
</evidence>
<feature type="transmembrane region" description="Helical" evidence="6">
    <location>
        <begin position="143"/>
        <end position="161"/>
    </location>
</feature>
<protein>
    <submittedName>
        <fullName evidence="8">Solute carrier family 2</fullName>
    </submittedName>
</protein>
<dbReference type="SUPFAM" id="SSF103473">
    <property type="entry name" value="MFS general substrate transporter"/>
    <property type="match status" value="1"/>
</dbReference>
<dbReference type="Pfam" id="PF00083">
    <property type="entry name" value="Sugar_tr"/>
    <property type="match status" value="1"/>
</dbReference>
<dbReference type="PROSITE" id="PS50850">
    <property type="entry name" value="MFS"/>
    <property type="match status" value="1"/>
</dbReference>
<organism evidence="8 9">
    <name type="scientific">Huso huso</name>
    <name type="common">Beluga</name>
    <name type="synonym">Acipenser huso</name>
    <dbReference type="NCBI Taxonomy" id="61971"/>
    <lineage>
        <taxon>Eukaryota</taxon>
        <taxon>Metazoa</taxon>
        <taxon>Chordata</taxon>
        <taxon>Craniata</taxon>
        <taxon>Vertebrata</taxon>
        <taxon>Euteleostomi</taxon>
        <taxon>Actinopterygii</taxon>
        <taxon>Chondrostei</taxon>
        <taxon>Acipenseriformes</taxon>
        <taxon>Acipenseridae</taxon>
        <taxon>Huso</taxon>
    </lineage>
</organism>
<feature type="transmembrane region" description="Helical" evidence="6">
    <location>
        <begin position="167"/>
        <end position="192"/>
    </location>
</feature>
<dbReference type="PROSITE" id="PS00217">
    <property type="entry name" value="SUGAR_TRANSPORT_2"/>
    <property type="match status" value="1"/>
</dbReference>
<feature type="transmembrane region" description="Helical" evidence="6">
    <location>
        <begin position="413"/>
        <end position="437"/>
    </location>
</feature>
<dbReference type="InterPro" id="IPR036259">
    <property type="entry name" value="MFS_trans_sf"/>
</dbReference>
<reference evidence="8 9" key="1">
    <citation type="submission" date="2021-05" db="EMBL/GenBank/DDBJ databases">
        <authorList>
            <person name="Zahm M."/>
            <person name="Klopp C."/>
            <person name="Cabau C."/>
            <person name="Kuhl H."/>
            <person name="Suciu R."/>
            <person name="Ciorpac M."/>
            <person name="Holostenco D."/>
            <person name="Gessner J."/>
            <person name="Wuertz S."/>
            <person name="Hohne C."/>
            <person name="Stock M."/>
            <person name="Gislard M."/>
            <person name="Lluch J."/>
            <person name="Milhes M."/>
            <person name="Lampietro C."/>
            <person name="Lopez Roques C."/>
            <person name="Donnadieu C."/>
            <person name="Du K."/>
            <person name="Schartl M."/>
            <person name="Guiguen Y."/>
        </authorList>
    </citation>
    <scope>NUCLEOTIDE SEQUENCE [LARGE SCALE GENOMIC DNA]</scope>
    <source>
        <strain evidence="8">Hh-F2</strain>
        <tissue evidence="8">Blood</tissue>
    </source>
</reference>
<dbReference type="PANTHER" id="PTHR23503:SF99">
    <property type="entry name" value="SOLUTE CARRIER FAMILY 2, FACILITATED GLUCOSE TRANSPORTER MEMBER 3"/>
    <property type="match status" value="1"/>
</dbReference>
<name>A0ABR0YXQ6_HUSHU</name>
<dbReference type="EMBL" id="JAHFZB010000021">
    <property type="protein sequence ID" value="KAK6477326.1"/>
    <property type="molecule type" value="Genomic_DNA"/>
</dbReference>
<dbReference type="InterPro" id="IPR003663">
    <property type="entry name" value="Sugar/inositol_transpt"/>
</dbReference>
<feature type="transmembrane region" description="Helical" evidence="6">
    <location>
        <begin position="199"/>
        <end position="221"/>
    </location>
</feature>
<dbReference type="PRINTS" id="PR00171">
    <property type="entry name" value="SUGRTRNSPORT"/>
</dbReference>